<feature type="transmembrane region" description="Helical" evidence="2">
    <location>
        <begin position="34"/>
        <end position="53"/>
    </location>
</feature>
<dbReference type="Proteomes" id="UP000294850">
    <property type="component" value="Unassembled WGS sequence"/>
</dbReference>
<feature type="region of interest" description="Disordered" evidence="1">
    <location>
        <begin position="127"/>
        <end position="151"/>
    </location>
</feature>
<evidence type="ECO:0000256" key="1">
    <source>
        <dbReference type="SAM" id="MobiDB-lite"/>
    </source>
</evidence>
<dbReference type="EMBL" id="SMFL01000005">
    <property type="protein sequence ID" value="TDE14745.1"/>
    <property type="molecule type" value="Genomic_DNA"/>
</dbReference>
<comment type="caution">
    <text evidence="4">The sequence shown here is derived from an EMBL/GenBank/DDBJ whole genome shotgun (WGS) entry which is preliminary data.</text>
</comment>
<keyword evidence="2" id="KW-0472">Membrane</keyword>
<feature type="domain" description="Conjugative transposon TraM C-terminal" evidence="3">
    <location>
        <begin position="297"/>
        <end position="440"/>
    </location>
</feature>
<dbReference type="AlphaFoldDB" id="A0A4R5DU79"/>
<protein>
    <submittedName>
        <fullName evidence="4">Conjugative transposon protein TraM</fullName>
    </submittedName>
</protein>
<evidence type="ECO:0000259" key="3">
    <source>
        <dbReference type="Pfam" id="PF12508"/>
    </source>
</evidence>
<evidence type="ECO:0000256" key="2">
    <source>
        <dbReference type="SAM" id="Phobius"/>
    </source>
</evidence>
<accession>A0A4R5DU79</accession>
<keyword evidence="5" id="KW-1185">Reference proteome</keyword>
<evidence type="ECO:0000313" key="4">
    <source>
        <dbReference type="EMBL" id="TDE14745.1"/>
    </source>
</evidence>
<reference evidence="4 5" key="1">
    <citation type="submission" date="2019-03" db="EMBL/GenBank/DDBJ databases">
        <title>Dyadobacter AR-3-6 sp. nov., isolated from arctic soil.</title>
        <authorList>
            <person name="Chaudhary D.K."/>
        </authorList>
    </citation>
    <scope>NUCLEOTIDE SEQUENCE [LARGE SCALE GENOMIC DNA]</scope>
    <source>
        <strain evidence="4 5">AR-3-6</strain>
    </source>
</reference>
<keyword evidence="2" id="KW-1133">Transmembrane helix</keyword>
<organism evidence="4 5">
    <name type="scientific">Dyadobacter psychrotolerans</name>
    <dbReference type="NCBI Taxonomy" id="2541721"/>
    <lineage>
        <taxon>Bacteria</taxon>
        <taxon>Pseudomonadati</taxon>
        <taxon>Bacteroidota</taxon>
        <taxon>Cytophagia</taxon>
        <taxon>Cytophagales</taxon>
        <taxon>Spirosomataceae</taxon>
        <taxon>Dyadobacter</taxon>
    </lineage>
</organism>
<sequence>MGSYPGQPFEFFTKTITIMLHQPHSEQFLKQRRFYSFLPLVLLPFITVFYGVIVAKINKNKGPALAEKQGLNTALPDAIINQDKLINKLSYYEKAAQDSAKRAQLLKKDPYFQDSLAPTPAFAEGVSLVPETPARRSAARQKTGSDPKPGQVYKKLEALNAALNTASEPSFKNTEKTKQLQTDAAHAELEKQLQTILAQATTQDSQESTSDPELAALSGMLDKIIQIQNPELAKKNNPADSLSPKVSNVSLTQQLPDASLLQASNPGDSMITNSVALAQNGFYSLDEPVSSAQQKAIEAVIDQNPKLVSGSTVKLKLSTDIFIQGQLVPKGSFLFGSASLSGERLNIQIQSVRHQNAIFTVNLIVYDLDGQPGIYIPGAITRDVAKQSASQASSGISVGSLDNSLGAQAADAAIQASKTLLSRKAKLQQVSIREGYKVLLYDKNDQGIVSR</sequence>
<dbReference type="Pfam" id="PF12508">
    <property type="entry name" value="Transposon_TraM"/>
    <property type="match status" value="1"/>
</dbReference>
<name>A0A4R5DU79_9BACT</name>
<gene>
    <name evidence="4" type="primary">traM</name>
    <name evidence="4" type="ORF">E0F88_16290</name>
</gene>
<keyword evidence="2" id="KW-0812">Transmembrane</keyword>
<evidence type="ECO:0000313" key="5">
    <source>
        <dbReference type="Proteomes" id="UP000294850"/>
    </source>
</evidence>
<dbReference type="NCBIfam" id="TIGR03779">
    <property type="entry name" value="Bac_Flav_CT_M"/>
    <property type="match status" value="1"/>
</dbReference>
<dbReference type="OrthoDB" id="1453786at2"/>
<dbReference type="InterPro" id="IPR022187">
    <property type="entry name" value="Conjug_transposon_TraM"/>
</dbReference>
<proteinExistence type="predicted"/>
<dbReference type="InterPro" id="IPR055407">
    <property type="entry name" value="TraM_C"/>
</dbReference>